<dbReference type="AlphaFoldDB" id="G0USF5"/>
<dbReference type="SUPFAM" id="SSF51556">
    <property type="entry name" value="Metallo-dependent hydrolases"/>
    <property type="match status" value="1"/>
</dbReference>
<protein>
    <submittedName>
        <fullName evidence="5">Putative dihydroorotase</fullName>
    </submittedName>
</protein>
<dbReference type="InterPro" id="IPR032466">
    <property type="entry name" value="Metal_Hydrolase"/>
</dbReference>
<dbReference type="VEuPathDB" id="TriTrypDB:TcIL3000_8_5400"/>
<dbReference type="PANTHER" id="PTHR43668">
    <property type="entry name" value="ALLANTOINASE"/>
    <property type="match status" value="1"/>
</dbReference>
<keyword evidence="3" id="KW-0378">Hydrolase</keyword>
<evidence type="ECO:0000256" key="3">
    <source>
        <dbReference type="ARBA" id="ARBA00022801"/>
    </source>
</evidence>
<name>G0USF5_TRYCI</name>
<evidence type="ECO:0000259" key="4">
    <source>
        <dbReference type="Pfam" id="PF01979"/>
    </source>
</evidence>
<evidence type="ECO:0000313" key="5">
    <source>
        <dbReference type="EMBL" id="CCC92318.1"/>
    </source>
</evidence>
<proteinExistence type="predicted"/>
<evidence type="ECO:0000256" key="1">
    <source>
        <dbReference type="ARBA" id="ARBA00001947"/>
    </source>
</evidence>
<dbReference type="InterPro" id="IPR050138">
    <property type="entry name" value="DHOase/Allantoinase_Hydrolase"/>
</dbReference>
<dbReference type="PANTHER" id="PTHR43668:SF2">
    <property type="entry name" value="ALLANTOINASE"/>
    <property type="match status" value="1"/>
</dbReference>
<dbReference type="PROSITE" id="PS00483">
    <property type="entry name" value="DIHYDROOROTASE_2"/>
    <property type="match status" value="1"/>
</dbReference>
<dbReference type="GO" id="GO:0004038">
    <property type="term" value="F:allantoinase activity"/>
    <property type="evidence" value="ECO:0007669"/>
    <property type="project" value="TreeGrafter"/>
</dbReference>
<keyword evidence="2" id="KW-0479">Metal-binding</keyword>
<dbReference type="EMBL" id="HE575321">
    <property type="protein sequence ID" value="CCC92318.1"/>
    <property type="molecule type" value="Genomic_DNA"/>
</dbReference>
<dbReference type="InterPro" id="IPR002195">
    <property type="entry name" value="Dihydroorotase_CS"/>
</dbReference>
<evidence type="ECO:0000256" key="2">
    <source>
        <dbReference type="ARBA" id="ARBA00022723"/>
    </source>
</evidence>
<dbReference type="NCBIfam" id="TIGR00857">
    <property type="entry name" value="pyrC_multi"/>
    <property type="match status" value="1"/>
</dbReference>
<dbReference type="InterPro" id="IPR006680">
    <property type="entry name" value="Amidohydro-rel"/>
</dbReference>
<sequence>MARVELPRLIDCHVHFREPGLEYKADMLSEATAAQAGGIGVVCDMPNTQPPTQTIETLADKVQRAARVKSICDIRFFFGATAHEHLQQLELLWTAPEHAELKKHCVGLKLYLDNSTGNMKSSEEIVEAAFALCGRLAVPLVAHCEHADHNDAASAIYPYTGPASHSKRRPAGSEVAAINYAIELARRHKTQLHIAHLSTAGGVECVRRVRAAKVSGDADAPTVTCEVAPHHLFMTDGDYCACGSHVKVNPPLRQQQDVEQLWEAVLDGTVDCIATDHAPHTLEDKKDEANPPSGMPSIEVVVPLLLTVASGRWPHPTAAMPTALQNGKLTVDDVVRLMHTNPNRIFRLGASGEKKQVFDTSIEWVVQDSELHSKCKWSPYTNWKLVGKAV</sequence>
<dbReference type="SUPFAM" id="SSF51338">
    <property type="entry name" value="Composite domain of metallo-dependent hydrolases"/>
    <property type="match status" value="1"/>
</dbReference>
<dbReference type="InterPro" id="IPR011059">
    <property type="entry name" value="Metal-dep_hydrolase_composite"/>
</dbReference>
<comment type="cofactor">
    <cofactor evidence="1">
        <name>Zn(2+)</name>
        <dbReference type="ChEBI" id="CHEBI:29105"/>
    </cofactor>
</comment>
<dbReference type="GO" id="GO:0006145">
    <property type="term" value="P:purine nucleobase catabolic process"/>
    <property type="evidence" value="ECO:0007669"/>
    <property type="project" value="TreeGrafter"/>
</dbReference>
<dbReference type="Gene3D" id="2.30.40.10">
    <property type="entry name" value="Urease, subunit C, domain 1"/>
    <property type="match status" value="1"/>
</dbReference>
<dbReference type="Gene3D" id="3.20.20.140">
    <property type="entry name" value="Metal-dependent hydrolases"/>
    <property type="match status" value="1"/>
</dbReference>
<gene>
    <name evidence="5" type="ORF">TCIL3000_8_5400</name>
</gene>
<accession>G0USF5</accession>
<reference evidence="5" key="1">
    <citation type="journal article" date="2012" name="Proc. Natl. Acad. Sci. U.S.A.">
        <title>Antigenic diversity is generated by distinct evolutionary mechanisms in African trypanosome species.</title>
        <authorList>
            <person name="Jackson A.P."/>
            <person name="Berry A."/>
            <person name="Aslett M."/>
            <person name="Allison H.C."/>
            <person name="Burton P."/>
            <person name="Vavrova-Anderson J."/>
            <person name="Brown R."/>
            <person name="Browne H."/>
            <person name="Corton N."/>
            <person name="Hauser H."/>
            <person name="Gamble J."/>
            <person name="Gilderthorp R."/>
            <person name="Marcello L."/>
            <person name="McQuillan J."/>
            <person name="Otto T.D."/>
            <person name="Quail M.A."/>
            <person name="Sanders M.J."/>
            <person name="van Tonder A."/>
            <person name="Ginger M.L."/>
            <person name="Field M.C."/>
            <person name="Barry J.D."/>
            <person name="Hertz-Fowler C."/>
            <person name="Berriman M."/>
        </authorList>
    </citation>
    <scope>NUCLEOTIDE SEQUENCE</scope>
    <source>
        <strain evidence="5">IL3000</strain>
    </source>
</reference>
<organism evidence="5">
    <name type="scientific">Trypanosoma congolense (strain IL3000)</name>
    <dbReference type="NCBI Taxonomy" id="1068625"/>
    <lineage>
        <taxon>Eukaryota</taxon>
        <taxon>Discoba</taxon>
        <taxon>Euglenozoa</taxon>
        <taxon>Kinetoplastea</taxon>
        <taxon>Metakinetoplastina</taxon>
        <taxon>Trypanosomatida</taxon>
        <taxon>Trypanosomatidae</taxon>
        <taxon>Trypanosoma</taxon>
        <taxon>Nannomonas</taxon>
    </lineage>
</organism>
<dbReference type="GO" id="GO:0005737">
    <property type="term" value="C:cytoplasm"/>
    <property type="evidence" value="ECO:0007669"/>
    <property type="project" value="TreeGrafter"/>
</dbReference>
<dbReference type="Pfam" id="PF01979">
    <property type="entry name" value="Amidohydro_1"/>
    <property type="match status" value="1"/>
</dbReference>
<dbReference type="GO" id="GO:0046872">
    <property type="term" value="F:metal ion binding"/>
    <property type="evidence" value="ECO:0007669"/>
    <property type="project" value="UniProtKB-KW"/>
</dbReference>
<feature type="domain" description="Amidohydrolase-related" evidence="4">
    <location>
        <begin position="7"/>
        <end position="348"/>
    </location>
</feature>